<name>A0AA43KB26_9CYAN</name>
<evidence type="ECO:0000313" key="2">
    <source>
        <dbReference type="Proteomes" id="UP001159387"/>
    </source>
</evidence>
<comment type="caution">
    <text evidence="1">The sequence shown here is derived from an EMBL/GenBank/DDBJ whole genome shotgun (WGS) entry which is preliminary data.</text>
</comment>
<organism evidence="1 2">
    <name type="scientific">Chrysosporum bergii ANA360D</name>
    <dbReference type="NCBI Taxonomy" id="617107"/>
    <lineage>
        <taxon>Bacteria</taxon>
        <taxon>Bacillati</taxon>
        <taxon>Cyanobacteriota</taxon>
        <taxon>Cyanophyceae</taxon>
        <taxon>Nostocales</taxon>
        <taxon>Nodulariaceae</taxon>
        <taxon>Chrysosporum</taxon>
    </lineage>
</organism>
<reference evidence="1 2" key="1">
    <citation type="journal article" date="2023" name="J. Phycol.">
        <title>Chrysosporum ovalisporum is synonymous with the true-branching cyanobacterium Umezakia natans (Nostocales/Aphanizomenonaceae).</title>
        <authorList>
            <person name="McGregor G.B."/>
            <person name="Sendall B.C."/>
            <person name="Niiyama Y."/>
            <person name="Tuji A."/>
            <person name="Willis A."/>
        </authorList>
    </citation>
    <scope>NUCLEOTIDE SEQUENCE [LARGE SCALE GENOMIC DNA]</scope>
    <source>
        <strain evidence="1 2">ANA360D</strain>
    </source>
</reference>
<gene>
    <name evidence="1" type="ORF">NWP17_03095</name>
</gene>
<evidence type="ECO:0000313" key="1">
    <source>
        <dbReference type="EMBL" id="MDH6059430.1"/>
    </source>
</evidence>
<dbReference type="Pfam" id="PF14072">
    <property type="entry name" value="DndB"/>
    <property type="match status" value="1"/>
</dbReference>
<proteinExistence type="predicted"/>
<keyword evidence="2" id="KW-1185">Reference proteome</keyword>
<dbReference type="InterPro" id="IPR017601">
    <property type="entry name" value="DGQHR-contain_dom"/>
</dbReference>
<dbReference type="AlphaFoldDB" id="A0AA43KB26"/>
<dbReference type="InterPro" id="IPR017642">
    <property type="entry name" value="DNA_S_mod_DndB"/>
</dbReference>
<sequence length="343" mass="39236">MSNIKIRAFQIIQNEIKMLLFITTAQMIYERFDVSRRISDKVQGYQRSFSKSRIKEIKNYVNQEQGIIPNSVLVNIDEGKFDYTENENLLTLDDGETLGLIIDGQHRIKGCYEANPNFPLIVVATLGLSVKEQARLFIKINQTQKGVPASLYLDLLNLLEADIENFDAEGVTAERRATEIATRLNETDESPLYELIRRTGDAGMGISLSEFVNQAKDYVEPKTGKLANLGFEQQYKVFEIYFRSVKAVFLEEWDDPTSYILKTVGFGGLMKAFYEIFNLVMQKYQMFNTENTIKILQLIQDFKFDRDNLPSGGGFKAQEKVGEMIVSRLKNAVREDFVVMIGD</sequence>
<dbReference type="Proteomes" id="UP001159387">
    <property type="component" value="Unassembled WGS sequence"/>
</dbReference>
<dbReference type="RefSeq" id="WP_280653443.1">
    <property type="nucleotide sequence ID" value="NZ_JANQDH010000020.1"/>
</dbReference>
<dbReference type="NCBIfam" id="TIGR03187">
    <property type="entry name" value="DGQHR"/>
    <property type="match status" value="1"/>
</dbReference>
<dbReference type="CDD" id="cd16413">
    <property type="entry name" value="DGQHR_domain"/>
    <property type="match status" value="1"/>
</dbReference>
<accession>A0AA43KB26</accession>
<dbReference type="EMBL" id="JANQDH010000020">
    <property type="protein sequence ID" value="MDH6059430.1"/>
    <property type="molecule type" value="Genomic_DNA"/>
</dbReference>
<protein>
    <submittedName>
        <fullName evidence="1">DGQHR domain-containing protein</fullName>
    </submittedName>
</protein>